<name>A0A0N8NUX3_PSEFL</name>
<dbReference type="PANTHER" id="PTHR43179">
    <property type="entry name" value="RHAMNOSYLTRANSFERASE WBBL"/>
    <property type="match status" value="1"/>
</dbReference>
<feature type="domain" description="Glycosyltransferase 2-like" evidence="5">
    <location>
        <begin position="7"/>
        <end position="55"/>
    </location>
</feature>
<dbReference type="Pfam" id="PF00535">
    <property type="entry name" value="Glycos_transf_2"/>
    <property type="match status" value="1"/>
</dbReference>
<keyword evidence="2" id="KW-0997">Cell inner membrane</keyword>
<dbReference type="PATRIC" id="fig|294.162.peg.5637"/>
<dbReference type="PANTHER" id="PTHR43179:SF12">
    <property type="entry name" value="GALACTOFURANOSYLTRANSFERASE GLFT2"/>
    <property type="match status" value="1"/>
</dbReference>
<reference evidence="6 7" key="1">
    <citation type="submission" date="2015-09" db="EMBL/GenBank/DDBJ databases">
        <authorList>
            <consortium name="Swine Surveillance"/>
        </authorList>
    </citation>
    <scope>NUCLEOTIDE SEQUENCE [LARGE SCALE GENOMIC DNA]</scope>
    <source>
        <strain evidence="6 7">S613</strain>
    </source>
</reference>
<keyword evidence="2" id="KW-1003">Cell membrane</keyword>
<protein>
    <submittedName>
        <fullName evidence="6">Glycosyl transferase 2 family protein</fullName>
    </submittedName>
</protein>
<dbReference type="AlphaFoldDB" id="A0A0N8NUX3"/>
<gene>
    <name evidence="6" type="ORF">AN403_688</name>
</gene>
<comment type="caution">
    <text evidence="6">The sequence shown here is derived from an EMBL/GenBank/DDBJ whole genome shotgun (WGS) entry which is preliminary data.</text>
</comment>
<evidence type="ECO:0000259" key="5">
    <source>
        <dbReference type="Pfam" id="PF00535"/>
    </source>
</evidence>
<evidence type="ECO:0000256" key="3">
    <source>
        <dbReference type="ARBA" id="ARBA00022676"/>
    </source>
</evidence>
<evidence type="ECO:0000313" key="7">
    <source>
        <dbReference type="Proteomes" id="UP000050349"/>
    </source>
</evidence>
<dbReference type="OrthoDB" id="9771846at2"/>
<dbReference type="InterPro" id="IPR029044">
    <property type="entry name" value="Nucleotide-diphossugar_trans"/>
</dbReference>
<dbReference type="GO" id="GO:0016757">
    <property type="term" value="F:glycosyltransferase activity"/>
    <property type="evidence" value="ECO:0007669"/>
    <property type="project" value="UniProtKB-KW"/>
</dbReference>
<evidence type="ECO:0000256" key="2">
    <source>
        <dbReference type="ARBA" id="ARBA00022519"/>
    </source>
</evidence>
<keyword evidence="2" id="KW-0472">Membrane</keyword>
<organism evidence="6 7">
    <name type="scientific">Pseudomonas fluorescens</name>
    <dbReference type="NCBI Taxonomy" id="294"/>
    <lineage>
        <taxon>Bacteria</taxon>
        <taxon>Pseudomonadati</taxon>
        <taxon>Pseudomonadota</taxon>
        <taxon>Gammaproteobacteria</taxon>
        <taxon>Pseudomonadales</taxon>
        <taxon>Pseudomonadaceae</taxon>
        <taxon>Pseudomonas</taxon>
    </lineage>
</organism>
<keyword evidence="3" id="KW-0328">Glycosyltransferase</keyword>
<proteinExistence type="inferred from homology"/>
<dbReference type="EMBL" id="LJXB01000092">
    <property type="protein sequence ID" value="KPU53001.1"/>
    <property type="molecule type" value="Genomic_DNA"/>
</dbReference>
<evidence type="ECO:0000256" key="4">
    <source>
        <dbReference type="ARBA" id="ARBA00022679"/>
    </source>
</evidence>
<dbReference type="InterPro" id="IPR001173">
    <property type="entry name" value="Glyco_trans_2-like"/>
</dbReference>
<dbReference type="Gene3D" id="3.90.550.10">
    <property type="entry name" value="Spore Coat Polysaccharide Biosynthesis Protein SpsA, Chain A"/>
    <property type="match status" value="1"/>
</dbReference>
<evidence type="ECO:0000313" key="6">
    <source>
        <dbReference type="EMBL" id="KPU53001.1"/>
    </source>
</evidence>
<dbReference type="Proteomes" id="UP000050349">
    <property type="component" value="Unassembled WGS sequence"/>
</dbReference>
<dbReference type="Pfam" id="PF13641">
    <property type="entry name" value="Glyco_tranf_2_3"/>
    <property type="match status" value="1"/>
</dbReference>
<keyword evidence="4 6" id="KW-0808">Transferase</keyword>
<dbReference type="RefSeq" id="WP_057400242.1">
    <property type="nucleotide sequence ID" value="NZ_LJXB01000092.1"/>
</dbReference>
<evidence type="ECO:0000256" key="1">
    <source>
        <dbReference type="ARBA" id="ARBA00006739"/>
    </source>
</evidence>
<accession>A0A0N8NUX3</accession>
<sequence>MDQKIYVLLLVYNGWKDTLECLESVLKSDHKNYQIVVVDNNSPNNSLDHIAAWAEGKEMANVDNPMLAELSTPHSKKPLNYILYNKFQATQGGVREKEDKLINPIVLIQSGENKGFAAGNNIGIKYILSKNDAHHVWLLNNDTVIEPSTLTNLTDTASQYISKGEKVGIIGNKLMHYNAPKVIQSVGGVYNKWLATTKHVGAFEADAGQYNNNSVSENIDYPIGASLFVSVAFIQDVGLLCEDYFLYFEELDWTIRGKEKGWRLGYCWKANVFHKEGGSIGSSSHAKQKSELADYYGSRNRIVFTKKFYKSKIWSVKFGFIFVVFNRIKRGQSSRLGLIVKAMLNS</sequence>
<dbReference type="CDD" id="cd04186">
    <property type="entry name" value="GT_2_like_c"/>
    <property type="match status" value="1"/>
</dbReference>
<comment type="similarity">
    <text evidence="1">Belongs to the glycosyltransferase 2 family.</text>
</comment>
<dbReference type="SUPFAM" id="SSF53448">
    <property type="entry name" value="Nucleotide-diphospho-sugar transferases"/>
    <property type="match status" value="1"/>
</dbReference>